<reference evidence="10 11" key="1">
    <citation type="submission" date="2017-01" db="EMBL/GenBank/DDBJ databases">
        <title>The recent genome duplication of the halophilic yeast Hortaea werneckii: insights from long-read sequencing.</title>
        <authorList>
            <person name="Sinha S."/>
            <person name="Flibotte S."/>
            <person name="Neira M."/>
            <person name="Lenassi M."/>
            <person name="Gostincar C."/>
            <person name="Stajich J.E."/>
            <person name="Nislow C.E."/>
        </authorList>
    </citation>
    <scope>NUCLEOTIDE SEQUENCE [LARGE SCALE GENOMIC DNA]</scope>
    <source>
        <strain evidence="10 11">EXF-2000</strain>
    </source>
</reference>
<keyword evidence="8" id="KW-0175">Coiled coil</keyword>
<feature type="coiled-coil region" evidence="8">
    <location>
        <begin position="108"/>
        <end position="142"/>
    </location>
</feature>
<feature type="compositionally biased region" description="Polar residues" evidence="9">
    <location>
        <begin position="1"/>
        <end position="26"/>
    </location>
</feature>
<dbReference type="Pfam" id="PF07544">
    <property type="entry name" value="Med9"/>
    <property type="match status" value="1"/>
</dbReference>
<comment type="subcellular location">
    <subcellularLocation>
        <location evidence="1 7">Nucleus</location>
    </subcellularLocation>
</comment>
<evidence type="ECO:0000256" key="9">
    <source>
        <dbReference type="SAM" id="MobiDB-lite"/>
    </source>
</evidence>
<keyword evidence="4 7" id="KW-0010">Activator</keyword>
<keyword evidence="3 7" id="KW-0805">Transcription regulation</keyword>
<evidence type="ECO:0000256" key="7">
    <source>
        <dbReference type="RuleBase" id="RU364145"/>
    </source>
</evidence>
<dbReference type="Proteomes" id="UP000194280">
    <property type="component" value="Unassembled WGS sequence"/>
</dbReference>
<keyword evidence="6 7" id="KW-0539">Nucleus</keyword>
<dbReference type="STRING" id="1157616.A0A1Z5TRI5"/>
<comment type="caution">
    <text evidence="10">The sequence shown here is derived from an EMBL/GenBank/DDBJ whole genome shotgun (WGS) entry which is preliminary data.</text>
</comment>
<dbReference type="EMBL" id="MUNK01000009">
    <property type="protein sequence ID" value="OTA38603.1"/>
    <property type="molecule type" value="Genomic_DNA"/>
</dbReference>
<gene>
    <name evidence="7" type="primary">MED9</name>
    <name evidence="10" type="ORF">BTJ68_01263</name>
</gene>
<comment type="similarity">
    <text evidence="2 7">Belongs to the Mediator complex subunit 9 family.</text>
</comment>
<dbReference type="GO" id="GO:0016592">
    <property type="term" value="C:mediator complex"/>
    <property type="evidence" value="ECO:0007669"/>
    <property type="project" value="InterPro"/>
</dbReference>
<organism evidence="10 11">
    <name type="scientific">Hortaea werneckii EXF-2000</name>
    <dbReference type="NCBI Taxonomy" id="1157616"/>
    <lineage>
        <taxon>Eukaryota</taxon>
        <taxon>Fungi</taxon>
        <taxon>Dikarya</taxon>
        <taxon>Ascomycota</taxon>
        <taxon>Pezizomycotina</taxon>
        <taxon>Dothideomycetes</taxon>
        <taxon>Dothideomycetidae</taxon>
        <taxon>Mycosphaerellales</taxon>
        <taxon>Teratosphaeriaceae</taxon>
        <taxon>Hortaea</taxon>
    </lineage>
</organism>
<comment type="function">
    <text evidence="7">Component of the Mediator complex, a coactivator involved in the regulated transcription of nearly all RNA polymerase II-dependent genes. Mediator functions as a bridge to convey information from gene-specific regulatory proteins to the basal RNA polymerase II transcription machinery. Mediator is recruited to promoters by direct interactions with regulatory proteins and serves as a scaffold for the assembly of a functional preinitiation complex with RNA polymerase II and the general transcription factors.</text>
</comment>
<sequence>MALNQPAASSASHTQTNVSDQSTDSTHPPLPQPQLFDILPALHEILARIDHRSTDPITGSPPLTESLSSGNIGAAYNNIQSLDPKDLPTAILPLKTMMRKGLREVEKLPDMERSVQEQEEEIRELEERIRKQELVMRGLGERAREMQRRMGG</sequence>
<evidence type="ECO:0000256" key="2">
    <source>
        <dbReference type="ARBA" id="ARBA00008089"/>
    </source>
</evidence>
<dbReference type="VEuPathDB" id="FungiDB:BTJ68_01263"/>
<name>A0A1Z5TRI5_HORWE</name>
<evidence type="ECO:0000256" key="6">
    <source>
        <dbReference type="ARBA" id="ARBA00023242"/>
    </source>
</evidence>
<keyword evidence="5 7" id="KW-0804">Transcription</keyword>
<feature type="region of interest" description="Disordered" evidence="9">
    <location>
        <begin position="1"/>
        <end position="34"/>
    </location>
</feature>
<proteinExistence type="inferred from homology"/>
<evidence type="ECO:0000256" key="1">
    <source>
        <dbReference type="ARBA" id="ARBA00004123"/>
    </source>
</evidence>
<dbReference type="GO" id="GO:0003712">
    <property type="term" value="F:transcription coregulator activity"/>
    <property type="evidence" value="ECO:0007669"/>
    <property type="project" value="InterPro"/>
</dbReference>
<evidence type="ECO:0000256" key="8">
    <source>
        <dbReference type="SAM" id="Coils"/>
    </source>
</evidence>
<accession>A0A1Z5TRI5</accession>
<comment type="subunit">
    <text evidence="7">Component of the Mediator complex.</text>
</comment>
<evidence type="ECO:0000256" key="3">
    <source>
        <dbReference type="ARBA" id="ARBA00023015"/>
    </source>
</evidence>
<evidence type="ECO:0000313" key="11">
    <source>
        <dbReference type="Proteomes" id="UP000194280"/>
    </source>
</evidence>
<dbReference type="AlphaFoldDB" id="A0A1Z5TRI5"/>
<dbReference type="GO" id="GO:0006357">
    <property type="term" value="P:regulation of transcription by RNA polymerase II"/>
    <property type="evidence" value="ECO:0007669"/>
    <property type="project" value="InterPro"/>
</dbReference>
<keyword evidence="11" id="KW-1185">Reference proteome</keyword>
<evidence type="ECO:0000256" key="4">
    <source>
        <dbReference type="ARBA" id="ARBA00023159"/>
    </source>
</evidence>
<dbReference type="OrthoDB" id="5414694at2759"/>
<dbReference type="InterPro" id="IPR011425">
    <property type="entry name" value="Med9"/>
</dbReference>
<dbReference type="InParanoid" id="A0A1Z5TRI5"/>
<evidence type="ECO:0000256" key="5">
    <source>
        <dbReference type="ARBA" id="ARBA00023163"/>
    </source>
</evidence>
<protein>
    <recommendedName>
        <fullName evidence="7">Mediator of RNA polymerase II transcription subunit 9</fullName>
    </recommendedName>
    <alternativeName>
        <fullName evidence="7">Mediator complex subunit 9</fullName>
    </alternativeName>
</protein>
<evidence type="ECO:0000313" key="10">
    <source>
        <dbReference type="EMBL" id="OTA38603.1"/>
    </source>
</evidence>